<sequence length="163" mass="18747">MQKTGEAVSVEKAINDVQEIIDSEISFERMQDLINDFDKESAIYLSFLLGKGKEISYSNLNKELSSRNIDINRLLASNIVKKEGNMLKVLEPEERYEIIKDEEKILVIDQADYFYYLVKEGNLKAAQKAVTEKAYKFLKKQNENGRGVKKYIKKAIDLAESIL</sequence>
<dbReference type="EMBL" id="SNXX01000023">
    <property type="protein sequence ID" value="TDP89640.1"/>
    <property type="molecule type" value="Genomic_DNA"/>
</dbReference>
<dbReference type="AlphaFoldDB" id="A0A4R6RS64"/>
<dbReference type="RefSeq" id="WP_133530888.1">
    <property type="nucleotide sequence ID" value="NZ_SNXX01000023.1"/>
</dbReference>
<gene>
    <name evidence="1" type="ORF">C7957_1231</name>
</gene>
<accession>A0A4R6RS64</accession>
<comment type="caution">
    <text evidence="1">The sequence shown here is derived from an EMBL/GenBank/DDBJ whole genome shotgun (WGS) entry which is preliminary data.</text>
</comment>
<evidence type="ECO:0000313" key="1">
    <source>
        <dbReference type="EMBL" id="TDP89640.1"/>
    </source>
</evidence>
<name>A0A4R6RS64_9FIRM</name>
<protein>
    <submittedName>
        <fullName evidence="1">Uncharacterized protein</fullName>
    </submittedName>
</protein>
<organism evidence="1 2">
    <name type="scientific">Halanaerobium saccharolyticum</name>
    <dbReference type="NCBI Taxonomy" id="43595"/>
    <lineage>
        <taxon>Bacteria</taxon>
        <taxon>Bacillati</taxon>
        <taxon>Bacillota</taxon>
        <taxon>Clostridia</taxon>
        <taxon>Halanaerobiales</taxon>
        <taxon>Halanaerobiaceae</taxon>
        <taxon>Halanaerobium</taxon>
    </lineage>
</organism>
<reference evidence="1 2" key="1">
    <citation type="submission" date="2019-03" db="EMBL/GenBank/DDBJ databases">
        <title>Subsurface microbial communities from deep shales in Ohio and West Virginia, USA.</title>
        <authorList>
            <person name="Wrighton K."/>
        </authorList>
    </citation>
    <scope>NUCLEOTIDE SEQUENCE [LARGE SCALE GENOMIC DNA]</scope>
    <source>
        <strain evidence="1 2">MSL 7</strain>
    </source>
</reference>
<evidence type="ECO:0000313" key="2">
    <source>
        <dbReference type="Proteomes" id="UP000295176"/>
    </source>
</evidence>
<proteinExistence type="predicted"/>
<dbReference type="Proteomes" id="UP000295176">
    <property type="component" value="Unassembled WGS sequence"/>
</dbReference>